<dbReference type="Pfam" id="PF04940">
    <property type="entry name" value="BLUF"/>
    <property type="match status" value="1"/>
</dbReference>
<gene>
    <name evidence="2" type="ORF">D9R08_11585</name>
</gene>
<dbReference type="EMBL" id="RCNT01000005">
    <property type="protein sequence ID" value="RMA42090.1"/>
    <property type="molecule type" value="Genomic_DNA"/>
</dbReference>
<evidence type="ECO:0000313" key="3">
    <source>
        <dbReference type="Proteomes" id="UP000281343"/>
    </source>
</evidence>
<dbReference type="PROSITE" id="PS50925">
    <property type="entry name" value="BLUF"/>
    <property type="match status" value="1"/>
</dbReference>
<evidence type="ECO:0000259" key="1">
    <source>
        <dbReference type="PROSITE" id="PS50925"/>
    </source>
</evidence>
<keyword evidence="3" id="KW-1185">Reference proteome</keyword>
<dbReference type="GO" id="GO:0071949">
    <property type="term" value="F:FAD binding"/>
    <property type="evidence" value="ECO:0007669"/>
    <property type="project" value="InterPro"/>
</dbReference>
<comment type="caution">
    <text evidence="2">The sequence shown here is derived from an EMBL/GenBank/DDBJ whole genome shotgun (WGS) entry which is preliminary data.</text>
</comment>
<dbReference type="AlphaFoldDB" id="A0A3L9YGY3"/>
<protein>
    <submittedName>
        <fullName evidence="2">BLUF domain-containing protein</fullName>
    </submittedName>
</protein>
<organism evidence="2 3">
    <name type="scientific">Rhodophyticola porphyridii</name>
    <dbReference type="NCBI Taxonomy" id="1852017"/>
    <lineage>
        <taxon>Bacteria</taxon>
        <taxon>Pseudomonadati</taxon>
        <taxon>Pseudomonadota</taxon>
        <taxon>Alphaproteobacteria</taxon>
        <taxon>Rhodobacterales</taxon>
        <taxon>Roseobacteraceae</taxon>
        <taxon>Rhodophyticola</taxon>
    </lineage>
</organism>
<dbReference type="Proteomes" id="UP000281343">
    <property type="component" value="Unassembled WGS sequence"/>
</dbReference>
<proteinExistence type="predicted"/>
<dbReference type="SMART" id="SM01034">
    <property type="entry name" value="BLUF"/>
    <property type="match status" value="1"/>
</dbReference>
<dbReference type="InterPro" id="IPR007024">
    <property type="entry name" value="BLUF_domain"/>
</dbReference>
<dbReference type="OrthoDB" id="196105at2"/>
<dbReference type="SUPFAM" id="SSF54975">
    <property type="entry name" value="Acylphosphatase/BLUF domain-like"/>
    <property type="match status" value="1"/>
</dbReference>
<reference evidence="2 3" key="1">
    <citation type="submission" date="2018-10" db="EMBL/GenBank/DDBJ databases">
        <authorList>
            <person name="Jung H.S."/>
            <person name="Jeon C.O."/>
        </authorList>
    </citation>
    <scope>NUCLEOTIDE SEQUENCE [LARGE SCALE GENOMIC DNA]</scope>
    <source>
        <strain evidence="2 3">MA-7-27</strain>
    </source>
</reference>
<dbReference type="GO" id="GO:0009882">
    <property type="term" value="F:blue light photoreceptor activity"/>
    <property type="evidence" value="ECO:0007669"/>
    <property type="project" value="InterPro"/>
</dbReference>
<accession>A0A3L9YGY3</accession>
<sequence>MHLVQLIYSSRPFGYDQATLNGILVTARGRNSAAGVTGALICRADLYLQLLEGPEPAVAEIYKSIIRDDRHLDVTLRSDGPVTERLFGEWDMLDDPARGWMWDRDAVADGVLDHASAQDFVSVFRRLRREIPAG</sequence>
<dbReference type="InterPro" id="IPR036046">
    <property type="entry name" value="Acylphosphatase-like_dom_sf"/>
</dbReference>
<evidence type="ECO:0000313" key="2">
    <source>
        <dbReference type="EMBL" id="RMA42090.1"/>
    </source>
</evidence>
<dbReference type="RefSeq" id="WP_121898199.1">
    <property type="nucleotide sequence ID" value="NZ_RCNT01000005.1"/>
</dbReference>
<name>A0A3L9YGY3_9RHOB</name>
<dbReference type="Gene3D" id="3.30.70.100">
    <property type="match status" value="1"/>
</dbReference>
<feature type="domain" description="BLUF" evidence="1">
    <location>
        <begin position="3"/>
        <end position="93"/>
    </location>
</feature>